<evidence type="ECO:0000313" key="2">
    <source>
        <dbReference type="Proteomes" id="UP000325315"/>
    </source>
</evidence>
<dbReference type="Proteomes" id="UP000325315">
    <property type="component" value="Unassembled WGS sequence"/>
</dbReference>
<comment type="caution">
    <text evidence="1">The sequence shown here is derived from an EMBL/GenBank/DDBJ whole genome shotgun (WGS) entry which is preliminary data.</text>
</comment>
<dbReference type="AlphaFoldDB" id="A0A5B6TXR4"/>
<organism evidence="1 2">
    <name type="scientific">Gossypium australe</name>
    <dbReference type="NCBI Taxonomy" id="47621"/>
    <lineage>
        <taxon>Eukaryota</taxon>
        <taxon>Viridiplantae</taxon>
        <taxon>Streptophyta</taxon>
        <taxon>Embryophyta</taxon>
        <taxon>Tracheophyta</taxon>
        <taxon>Spermatophyta</taxon>
        <taxon>Magnoliopsida</taxon>
        <taxon>eudicotyledons</taxon>
        <taxon>Gunneridae</taxon>
        <taxon>Pentapetalae</taxon>
        <taxon>rosids</taxon>
        <taxon>malvids</taxon>
        <taxon>Malvales</taxon>
        <taxon>Malvaceae</taxon>
        <taxon>Malvoideae</taxon>
        <taxon>Gossypium</taxon>
    </lineage>
</organism>
<reference evidence="2" key="1">
    <citation type="journal article" date="2019" name="Plant Biotechnol. J.">
        <title>Genome sequencing of the Australian wild diploid species Gossypium australe highlights disease resistance and delayed gland morphogenesis.</title>
        <authorList>
            <person name="Cai Y."/>
            <person name="Cai X."/>
            <person name="Wang Q."/>
            <person name="Wang P."/>
            <person name="Zhang Y."/>
            <person name="Cai C."/>
            <person name="Xu Y."/>
            <person name="Wang K."/>
            <person name="Zhou Z."/>
            <person name="Wang C."/>
            <person name="Geng S."/>
            <person name="Li B."/>
            <person name="Dong Q."/>
            <person name="Hou Y."/>
            <person name="Wang H."/>
            <person name="Ai P."/>
            <person name="Liu Z."/>
            <person name="Yi F."/>
            <person name="Sun M."/>
            <person name="An G."/>
            <person name="Cheng J."/>
            <person name="Zhang Y."/>
            <person name="Shi Q."/>
            <person name="Xie Y."/>
            <person name="Shi X."/>
            <person name="Chang Y."/>
            <person name="Huang F."/>
            <person name="Chen Y."/>
            <person name="Hong S."/>
            <person name="Mi L."/>
            <person name="Sun Q."/>
            <person name="Zhang L."/>
            <person name="Zhou B."/>
            <person name="Peng R."/>
            <person name="Zhang X."/>
            <person name="Liu F."/>
        </authorList>
    </citation>
    <scope>NUCLEOTIDE SEQUENCE [LARGE SCALE GENOMIC DNA]</scope>
    <source>
        <strain evidence="2">cv. PA1801</strain>
    </source>
</reference>
<name>A0A5B6TXR4_9ROSI</name>
<protein>
    <submittedName>
        <fullName evidence="1">Aquaporin PIP1-3-like</fullName>
    </submittedName>
</protein>
<evidence type="ECO:0000313" key="1">
    <source>
        <dbReference type="EMBL" id="KAA3449427.1"/>
    </source>
</evidence>
<gene>
    <name evidence="1" type="ORF">EPI10_034516</name>
</gene>
<dbReference type="OrthoDB" id="3222at2759"/>
<dbReference type="EMBL" id="SMMG02000187">
    <property type="protein sequence ID" value="KAA3449427.1"/>
    <property type="molecule type" value="Genomic_DNA"/>
</dbReference>
<sequence length="67" mass="7601">MEDSFISSIPSNRLGRHFLLYQHQFCNCVPPLQTAPSFNGQDDICLNRTHVDAYNINALPSSLLELH</sequence>
<keyword evidence="2" id="KW-1185">Reference proteome</keyword>
<proteinExistence type="predicted"/>
<accession>A0A5B6TXR4</accession>